<keyword evidence="7 10" id="KW-1133">Transmembrane helix</keyword>
<dbReference type="InterPro" id="IPR004648">
    <property type="entry name" value="Oligpept_transpt"/>
</dbReference>
<feature type="transmembrane region" description="Helical" evidence="10">
    <location>
        <begin position="430"/>
        <end position="458"/>
    </location>
</feature>
<feature type="transmembrane region" description="Helical" evidence="10">
    <location>
        <begin position="231"/>
        <end position="252"/>
    </location>
</feature>
<feature type="transmembrane region" description="Helical" evidence="10">
    <location>
        <begin position="361"/>
        <end position="383"/>
    </location>
</feature>
<gene>
    <name evidence="11" type="ORF">DFH94DRAFT_827029</name>
</gene>
<organism evidence="11 12">
    <name type="scientific">Russula ochroleuca</name>
    <dbReference type="NCBI Taxonomy" id="152965"/>
    <lineage>
        <taxon>Eukaryota</taxon>
        <taxon>Fungi</taxon>
        <taxon>Dikarya</taxon>
        <taxon>Basidiomycota</taxon>
        <taxon>Agaricomycotina</taxon>
        <taxon>Agaricomycetes</taxon>
        <taxon>Russulales</taxon>
        <taxon>Russulaceae</taxon>
        <taxon>Russula</taxon>
    </lineage>
</organism>
<reference evidence="11" key="2">
    <citation type="journal article" date="2020" name="Nat. Commun.">
        <title>Large-scale genome sequencing of mycorrhizal fungi provides insights into the early evolution of symbiotic traits.</title>
        <authorList>
            <person name="Miyauchi S."/>
            <person name="Kiss E."/>
            <person name="Kuo A."/>
            <person name="Drula E."/>
            <person name="Kohler A."/>
            <person name="Sanchez-Garcia M."/>
            <person name="Morin E."/>
            <person name="Andreopoulos B."/>
            <person name="Barry K.W."/>
            <person name="Bonito G."/>
            <person name="Buee M."/>
            <person name="Carver A."/>
            <person name="Chen C."/>
            <person name="Cichocki N."/>
            <person name="Clum A."/>
            <person name="Culley D."/>
            <person name="Crous P.W."/>
            <person name="Fauchery L."/>
            <person name="Girlanda M."/>
            <person name="Hayes R.D."/>
            <person name="Keri Z."/>
            <person name="LaButti K."/>
            <person name="Lipzen A."/>
            <person name="Lombard V."/>
            <person name="Magnuson J."/>
            <person name="Maillard F."/>
            <person name="Murat C."/>
            <person name="Nolan M."/>
            <person name="Ohm R.A."/>
            <person name="Pangilinan J."/>
            <person name="Pereira M.F."/>
            <person name="Perotto S."/>
            <person name="Peter M."/>
            <person name="Pfister S."/>
            <person name="Riley R."/>
            <person name="Sitrit Y."/>
            <person name="Stielow J.B."/>
            <person name="Szollosi G."/>
            <person name="Zifcakova L."/>
            <person name="Stursova M."/>
            <person name="Spatafora J.W."/>
            <person name="Tedersoo L."/>
            <person name="Vaario L.M."/>
            <person name="Yamada A."/>
            <person name="Yan M."/>
            <person name="Wang P."/>
            <person name="Xu J."/>
            <person name="Bruns T."/>
            <person name="Baldrian P."/>
            <person name="Vilgalys R."/>
            <person name="Dunand C."/>
            <person name="Henrissat B."/>
            <person name="Grigoriev I.V."/>
            <person name="Hibbett D."/>
            <person name="Nagy L.G."/>
            <person name="Martin F.M."/>
        </authorList>
    </citation>
    <scope>NUCLEOTIDE SEQUENCE</scope>
    <source>
        <strain evidence="11">Prilba</strain>
    </source>
</reference>
<name>A0A9P5TAQ2_9AGAM</name>
<dbReference type="NCBIfam" id="TIGR00728">
    <property type="entry name" value="OPT_sfam"/>
    <property type="match status" value="1"/>
</dbReference>
<evidence type="ECO:0000256" key="6">
    <source>
        <dbReference type="ARBA" id="ARBA00022927"/>
    </source>
</evidence>
<dbReference type="Proteomes" id="UP000759537">
    <property type="component" value="Unassembled WGS sequence"/>
</dbReference>
<proteinExistence type="inferred from homology"/>
<feature type="transmembrane region" description="Helical" evidence="10">
    <location>
        <begin position="719"/>
        <end position="742"/>
    </location>
</feature>
<dbReference type="EMBL" id="WHVB01000006">
    <property type="protein sequence ID" value="KAF8482124.1"/>
    <property type="molecule type" value="Genomic_DNA"/>
</dbReference>
<dbReference type="GO" id="GO:0016020">
    <property type="term" value="C:membrane"/>
    <property type="evidence" value="ECO:0007669"/>
    <property type="project" value="UniProtKB-SubCell"/>
</dbReference>
<evidence type="ECO:0000313" key="12">
    <source>
        <dbReference type="Proteomes" id="UP000759537"/>
    </source>
</evidence>
<keyword evidence="8 10" id="KW-0472">Membrane</keyword>
<sequence length="785" mass="89500">MEDTAETTGSPSLSDFNQLRHRYSLPDVPEDVEDDMLHFNDPNWDFNANSSTLSISTDGVEHKRWSKSSTYMGPSSEVDTELQDSKAEFSSEGTQVQDSPYPEVRAAVANTDDPTMVVNTFRVWFLGLLLAMIVPAFNAVISLRFPYVIISVLFVQIVTLPLGKFMEWALPRYRISAFGHSFSLNPGPFNIKEHTLIAVMVNVVIDGTTITDISATARIIFDDHWSIGKQFFLGLVLHLLGFSFAGALRQFLVWPSSMIWPGVLVRCALLNAMHSNFGKNDKKHISRERFLYLACICSFVWYWVPGYLWTGLSVFNWVCWIAPNNVIINNLFGTVNGLGMGLLTFDWAQISVVGSPLVIPWWAQLNMFGGFVFVVWFICPILWAKNAFYSQYIPISAGESFDNTGNPYNLSAVVTNNLFDQKKYEQYSPLFLPITYAISYGTIFATYPAILVHTFLWYRHDVVRQFRHSLEDETDIHAYLMRKYPEVPRWWFIALGTICITLGIISVEICKTGLPVWAFFFSVFFAMIFVIPFGIIQAITNQQFFLSALSEITIGYILPGRPIAAMLFKTISSDTVSQAMSYSSDLKFGYYLKVPPRLIFIGQVLSSMVALLSQIVAQQWALTHIPDICSPEQKNSFVCPNLKLFFTSSIIWGGIGPKRLFSPGTIYYPMLWFFLIGAILPIPAFYLARRRPRSVLALRQYPRCIWFMRRFHFRWWMRYNYLLSTGLDAGVIFGLIIIFFSVQLPKGGFNLNWWGNDVWKNTADANMIPWKTLAPNTTFGPTTWS</sequence>
<evidence type="ECO:0000256" key="2">
    <source>
        <dbReference type="ARBA" id="ARBA00008807"/>
    </source>
</evidence>
<evidence type="ECO:0000313" key="11">
    <source>
        <dbReference type="EMBL" id="KAF8482124.1"/>
    </source>
</evidence>
<keyword evidence="4 10" id="KW-0812">Transmembrane</keyword>
<evidence type="ECO:0000256" key="1">
    <source>
        <dbReference type="ARBA" id="ARBA00004141"/>
    </source>
</evidence>
<protein>
    <submittedName>
        <fullName evidence="11">OPT-domain-containing protein</fullName>
    </submittedName>
</protein>
<reference evidence="11" key="1">
    <citation type="submission" date="2019-10" db="EMBL/GenBank/DDBJ databases">
        <authorList>
            <consortium name="DOE Joint Genome Institute"/>
            <person name="Kuo A."/>
            <person name="Miyauchi S."/>
            <person name="Kiss E."/>
            <person name="Drula E."/>
            <person name="Kohler A."/>
            <person name="Sanchez-Garcia M."/>
            <person name="Andreopoulos B."/>
            <person name="Barry K.W."/>
            <person name="Bonito G."/>
            <person name="Buee M."/>
            <person name="Carver A."/>
            <person name="Chen C."/>
            <person name="Cichocki N."/>
            <person name="Clum A."/>
            <person name="Culley D."/>
            <person name="Crous P.W."/>
            <person name="Fauchery L."/>
            <person name="Girlanda M."/>
            <person name="Hayes R."/>
            <person name="Keri Z."/>
            <person name="LaButti K."/>
            <person name="Lipzen A."/>
            <person name="Lombard V."/>
            <person name="Magnuson J."/>
            <person name="Maillard F."/>
            <person name="Morin E."/>
            <person name="Murat C."/>
            <person name="Nolan M."/>
            <person name="Ohm R."/>
            <person name="Pangilinan J."/>
            <person name="Pereira M."/>
            <person name="Perotto S."/>
            <person name="Peter M."/>
            <person name="Riley R."/>
            <person name="Sitrit Y."/>
            <person name="Stielow B."/>
            <person name="Szollosi G."/>
            <person name="Zifcakova L."/>
            <person name="Stursova M."/>
            <person name="Spatafora J.W."/>
            <person name="Tedersoo L."/>
            <person name="Vaario L.-M."/>
            <person name="Yamada A."/>
            <person name="Yan M."/>
            <person name="Wang P."/>
            <person name="Xu J."/>
            <person name="Bruns T."/>
            <person name="Baldrian P."/>
            <person name="Vilgalys R."/>
            <person name="Henrissat B."/>
            <person name="Grigoriev I.V."/>
            <person name="Hibbett D."/>
            <person name="Nagy L.G."/>
            <person name="Martin F.M."/>
        </authorList>
    </citation>
    <scope>NUCLEOTIDE SEQUENCE</scope>
    <source>
        <strain evidence="11">Prilba</strain>
    </source>
</reference>
<feature type="transmembrane region" description="Helical" evidence="10">
    <location>
        <begin position="667"/>
        <end position="688"/>
    </location>
</feature>
<dbReference type="OrthoDB" id="9986677at2759"/>
<comment type="similarity">
    <text evidence="2">Belongs to the oligopeptide OPT transporter family.</text>
</comment>
<feature type="transmembrane region" description="Helical" evidence="10">
    <location>
        <begin position="598"/>
        <end position="617"/>
    </location>
</feature>
<dbReference type="AlphaFoldDB" id="A0A9P5TAQ2"/>
<feature type="transmembrane region" description="Helical" evidence="10">
    <location>
        <begin position="123"/>
        <end position="141"/>
    </location>
</feature>
<keyword evidence="12" id="KW-1185">Reference proteome</keyword>
<evidence type="ECO:0000256" key="10">
    <source>
        <dbReference type="SAM" id="Phobius"/>
    </source>
</evidence>
<feature type="region of interest" description="Disordered" evidence="9">
    <location>
        <begin position="1"/>
        <end position="21"/>
    </location>
</feature>
<accession>A0A9P5TAQ2</accession>
<comment type="caution">
    <text evidence="11">The sequence shown here is derived from an EMBL/GenBank/DDBJ whole genome shotgun (WGS) entry which is preliminary data.</text>
</comment>
<feature type="transmembrane region" description="Helical" evidence="10">
    <location>
        <begin position="490"/>
        <end position="509"/>
    </location>
</feature>
<evidence type="ECO:0000256" key="3">
    <source>
        <dbReference type="ARBA" id="ARBA00022448"/>
    </source>
</evidence>
<dbReference type="PANTHER" id="PTHR22601">
    <property type="entry name" value="ISP4 LIKE PROTEIN"/>
    <property type="match status" value="1"/>
</dbReference>
<dbReference type="GO" id="GO:0035673">
    <property type="term" value="F:oligopeptide transmembrane transporter activity"/>
    <property type="evidence" value="ECO:0007669"/>
    <property type="project" value="InterPro"/>
</dbReference>
<feature type="transmembrane region" description="Helical" evidence="10">
    <location>
        <begin position="516"/>
        <end position="539"/>
    </location>
</feature>
<dbReference type="NCBIfam" id="TIGR00727">
    <property type="entry name" value="ISP4_OPT"/>
    <property type="match status" value="1"/>
</dbReference>
<keyword evidence="5" id="KW-0571">Peptide transport</keyword>
<evidence type="ECO:0000256" key="5">
    <source>
        <dbReference type="ARBA" id="ARBA00022856"/>
    </source>
</evidence>
<dbReference type="InterPro" id="IPR004813">
    <property type="entry name" value="OPT"/>
</dbReference>
<keyword evidence="6" id="KW-0653">Protein transport</keyword>
<dbReference type="GO" id="GO:0015031">
    <property type="term" value="P:protein transport"/>
    <property type="evidence" value="ECO:0007669"/>
    <property type="project" value="UniProtKB-KW"/>
</dbReference>
<feature type="transmembrane region" description="Helical" evidence="10">
    <location>
        <begin position="147"/>
        <end position="166"/>
    </location>
</feature>
<evidence type="ECO:0000256" key="9">
    <source>
        <dbReference type="SAM" id="MobiDB-lite"/>
    </source>
</evidence>
<evidence type="ECO:0000256" key="4">
    <source>
        <dbReference type="ARBA" id="ARBA00022692"/>
    </source>
</evidence>
<feature type="compositionally biased region" description="Polar residues" evidence="9">
    <location>
        <begin position="1"/>
        <end position="17"/>
    </location>
</feature>
<feature type="transmembrane region" description="Helical" evidence="10">
    <location>
        <begin position="637"/>
        <end position="655"/>
    </location>
</feature>
<dbReference type="Pfam" id="PF03169">
    <property type="entry name" value="OPT"/>
    <property type="match status" value="1"/>
</dbReference>
<comment type="subcellular location">
    <subcellularLocation>
        <location evidence="1">Membrane</location>
        <topology evidence="1">Multi-pass membrane protein</topology>
    </subcellularLocation>
</comment>
<evidence type="ECO:0000256" key="8">
    <source>
        <dbReference type="ARBA" id="ARBA00023136"/>
    </source>
</evidence>
<keyword evidence="3" id="KW-0813">Transport</keyword>
<evidence type="ECO:0000256" key="7">
    <source>
        <dbReference type="ARBA" id="ARBA00022989"/>
    </source>
</evidence>